<reference evidence="2 3" key="1">
    <citation type="submission" date="2018-07" db="EMBL/GenBank/DDBJ databases">
        <title>Marsedoiliclastica nanhaica gen. nov. sp. nov., a novel marine hydrocarbonoclastic bacterium isolated from an in-situ enriched hydrocarbon-degrading consortium in deep-sea sediment.</title>
        <authorList>
            <person name="Dong C."/>
            <person name="Ma T."/>
            <person name="Liu R."/>
            <person name="Shao Z."/>
        </authorList>
    </citation>
    <scope>NUCLEOTIDE SEQUENCE [LARGE SCALE GENOMIC DNA]</scope>
    <source>
        <strain evidence="3">soil36-7</strain>
    </source>
</reference>
<dbReference type="KEGG" id="hmi:soil367_15310"/>
<evidence type="ECO:0000256" key="1">
    <source>
        <dbReference type="SAM" id="MobiDB-lite"/>
    </source>
</evidence>
<dbReference type="AlphaFoldDB" id="A0A4P7XJA7"/>
<accession>A0A4P7XJA7</accession>
<sequence length="93" mass="9976">MASSRTKFGPKKLSGKEAAKQAGRTLNSGAFAPTDLRSHDRYQHQSFQPEGQLGHGGSIDGGDFILNTPSAIELTRLNLFQSVEDFGGRAVIT</sequence>
<dbReference type="Proteomes" id="UP000298049">
    <property type="component" value="Chromosome"/>
</dbReference>
<keyword evidence="3" id="KW-1185">Reference proteome</keyword>
<dbReference type="RefSeq" id="WP_136549895.1">
    <property type="nucleotide sequence ID" value="NZ_CP031093.1"/>
</dbReference>
<proteinExistence type="predicted"/>
<feature type="region of interest" description="Disordered" evidence="1">
    <location>
        <begin position="1"/>
        <end position="60"/>
    </location>
</feature>
<gene>
    <name evidence="2" type="ORF">soil367_15310</name>
</gene>
<organism evidence="2 3">
    <name type="scientific">Hydrocarboniclastica marina</name>
    <dbReference type="NCBI Taxonomy" id="2259620"/>
    <lineage>
        <taxon>Bacteria</taxon>
        <taxon>Pseudomonadati</taxon>
        <taxon>Pseudomonadota</taxon>
        <taxon>Gammaproteobacteria</taxon>
        <taxon>Alteromonadales</taxon>
        <taxon>Alteromonadaceae</taxon>
        <taxon>Hydrocarboniclastica</taxon>
    </lineage>
</organism>
<name>A0A4P7XJA7_9ALTE</name>
<dbReference type="EMBL" id="CP031093">
    <property type="protein sequence ID" value="QCF27186.1"/>
    <property type="molecule type" value="Genomic_DNA"/>
</dbReference>
<evidence type="ECO:0000313" key="2">
    <source>
        <dbReference type="EMBL" id="QCF27186.1"/>
    </source>
</evidence>
<evidence type="ECO:0000313" key="3">
    <source>
        <dbReference type="Proteomes" id="UP000298049"/>
    </source>
</evidence>
<protein>
    <submittedName>
        <fullName evidence="2">Uncharacterized protein</fullName>
    </submittedName>
</protein>